<evidence type="ECO:0000256" key="3">
    <source>
        <dbReference type="ARBA" id="ARBA00004319"/>
    </source>
</evidence>
<comment type="subcellular location">
    <subcellularLocation>
        <location evidence="3">Endoplasmic reticulum lumen</location>
    </subcellularLocation>
</comment>
<evidence type="ECO:0000256" key="5">
    <source>
        <dbReference type="ARBA" id="ARBA00012269"/>
    </source>
</evidence>
<accession>W5MWH0</accession>
<keyword evidence="8" id="KW-0256">Endoplasmic reticulum</keyword>
<evidence type="ECO:0000256" key="11">
    <source>
        <dbReference type="ARBA" id="ARBA00023002"/>
    </source>
</evidence>
<dbReference type="Gene3D" id="6.10.140.1460">
    <property type="match status" value="1"/>
</dbReference>
<keyword evidence="9" id="KW-0847">Vitamin C</keyword>
<dbReference type="GeneID" id="102695530"/>
<dbReference type="FunFam" id="1.25.40.10:FF:000006">
    <property type="entry name" value="Prolyl 4-hydroxylase subunit alpha 2"/>
    <property type="match status" value="1"/>
</dbReference>
<dbReference type="OrthoDB" id="420380at2759"/>
<keyword evidence="10" id="KW-0223">Dioxygenase</keyword>
<feature type="domain" description="Fe2OG dioxygenase" evidence="16">
    <location>
        <begin position="407"/>
        <end position="514"/>
    </location>
</feature>
<evidence type="ECO:0000256" key="15">
    <source>
        <dbReference type="SAM" id="SignalP"/>
    </source>
</evidence>
<dbReference type="GeneTree" id="ENSGT00940000157695"/>
<evidence type="ECO:0000256" key="2">
    <source>
        <dbReference type="ARBA" id="ARBA00002035"/>
    </source>
</evidence>
<dbReference type="Ensembl" id="ENSLOCT00000012753.1">
    <property type="protein sequence ID" value="ENSLOCP00000012729.1"/>
    <property type="gene ID" value="ENSLOCG00000010375.1"/>
</dbReference>
<dbReference type="InterPro" id="IPR013547">
    <property type="entry name" value="P4H_N"/>
</dbReference>
<dbReference type="EC" id="1.14.11.2" evidence="5"/>
<evidence type="ECO:0000256" key="6">
    <source>
        <dbReference type="ARBA" id="ARBA00022723"/>
    </source>
</evidence>
<dbReference type="Bgee" id="ENSLOCG00000010375">
    <property type="expression patterns" value="Expressed in ovary and 13 other cell types or tissues"/>
</dbReference>
<dbReference type="InterPro" id="IPR059068">
    <property type="entry name" value="TPR_P4H"/>
</dbReference>
<evidence type="ECO:0000259" key="16">
    <source>
        <dbReference type="PROSITE" id="PS51471"/>
    </source>
</evidence>
<evidence type="ECO:0000256" key="1">
    <source>
        <dbReference type="ARBA" id="ARBA00001961"/>
    </source>
</evidence>
<dbReference type="InterPro" id="IPR011990">
    <property type="entry name" value="TPR-like_helical_dom_sf"/>
</dbReference>
<keyword evidence="12" id="KW-0408">Iron</keyword>
<evidence type="ECO:0000256" key="9">
    <source>
        <dbReference type="ARBA" id="ARBA00022896"/>
    </source>
</evidence>
<evidence type="ECO:0000256" key="14">
    <source>
        <dbReference type="SAM" id="Coils"/>
    </source>
</evidence>
<dbReference type="InterPro" id="IPR044862">
    <property type="entry name" value="Pro_4_hyd_alph_FE2OG_OXY"/>
</dbReference>
<dbReference type="PANTHER" id="PTHR10869:SF244">
    <property type="entry name" value="PROLYL 4-HYDROXYLASE SUBUNIT ALPHA-2"/>
    <property type="match status" value="1"/>
</dbReference>
<dbReference type="Pfam" id="PF13640">
    <property type="entry name" value="2OG-FeII_Oxy_3"/>
    <property type="match status" value="1"/>
</dbReference>
<dbReference type="PROSITE" id="PS51471">
    <property type="entry name" value="FE2OG_OXY"/>
    <property type="match status" value="1"/>
</dbReference>
<dbReference type="SMART" id="SM00702">
    <property type="entry name" value="P4Hc"/>
    <property type="match status" value="1"/>
</dbReference>
<feature type="signal peptide" evidence="15">
    <location>
        <begin position="1"/>
        <end position="17"/>
    </location>
</feature>
<evidence type="ECO:0000256" key="10">
    <source>
        <dbReference type="ARBA" id="ARBA00022964"/>
    </source>
</evidence>
<reference evidence="17" key="2">
    <citation type="submission" date="2025-08" db="UniProtKB">
        <authorList>
            <consortium name="Ensembl"/>
        </authorList>
    </citation>
    <scope>IDENTIFICATION</scope>
</reference>
<keyword evidence="13" id="KW-0325">Glycoprotein</keyword>
<dbReference type="EMBL" id="AHAT01021395">
    <property type="status" value="NOT_ANNOTATED_CDS"/>
    <property type="molecule type" value="Genomic_DNA"/>
</dbReference>
<keyword evidence="15" id="KW-0732">Signal</keyword>
<dbReference type="Gene3D" id="1.25.40.10">
    <property type="entry name" value="Tetratricopeptide repeat domain"/>
    <property type="match status" value="1"/>
</dbReference>
<evidence type="ECO:0000256" key="4">
    <source>
        <dbReference type="ARBA" id="ARBA00006511"/>
    </source>
</evidence>
<comment type="similarity">
    <text evidence="4">Belongs to the P4HA family.</text>
</comment>
<evidence type="ECO:0000313" key="17">
    <source>
        <dbReference type="Ensembl" id="ENSLOCP00000012729.1"/>
    </source>
</evidence>
<reference evidence="18" key="1">
    <citation type="submission" date="2011-12" db="EMBL/GenBank/DDBJ databases">
        <title>The Draft Genome of Lepisosteus oculatus.</title>
        <authorList>
            <consortium name="The Broad Institute Genome Assembly &amp; Analysis Group"/>
            <consortium name="Computational R&amp;D Group"/>
            <consortium name="and Sequencing Platform"/>
            <person name="Di Palma F."/>
            <person name="Alfoldi J."/>
            <person name="Johnson J."/>
            <person name="Berlin A."/>
            <person name="Gnerre S."/>
            <person name="Jaffe D."/>
            <person name="MacCallum I."/>
            <person name="Young S."/>
            <person name="Walker B.J."/>
            <person name="Lander E.S."/>
            <person name="Lindblad-Toh K."/>
        </authorList>
    </citation>
    <scope>NUCLEOTIDE SEQUENCE [LARGE SCALE GENOMIC DNA]</scope>
</reference>
<reference evidence="17" key="3">
    <citation type="submission" date="2025-09" db="UniProtKB">
        <authorList>
            <consortium name="Ensembl"/>
        </authorList>
    </citation>
    <scope>IDENTIFICATION</scope>
</reference>
<dbReference type="InterPro" id="IPR005123">
    <property type="entry name" value="Oxoglu/Fe-dep_dioxygenase_dom"/>
</dbReference>
<dbReference type="InterPro" id="IPR045054">
    <property type="entry name" value="P4HA-like"/>
</dbReference>
<dbReference type="Pfam" id="PF08336">
    <property type="entry name" value="P4Ha_N"/>
    <property type="match status" value="1"/>
</dbReference>
<keyword evidence="14" id="KW-0175">Coiled coil</keyword>
<evidence type="ECO:0000256" key="13">
    <source>
        <dbReference type="ARBA" id="ARBA00023180"/>
    </source>
</evidence>
<keyword evidence="7" id="KW-0802">TPR repeat</keyword>
<dbReference type="InterPro" id="IPR006620">
    <property type="entry name" value="Pro_4_hyd_alph"/>
</dbReference>
<dbReference type="Proteomes" id="UP000018468">
    <property type="component" value="Linkage group LG6"/>
</dbReference>
<dbReference type="GO" id="GO:0005506">
    <property type="term" value="F:iron ion binding"/>
    <property type="evidence" value="ECO:0007669"/>
    <property type="project" value="InterPro"/>
</dbReference>
<evidence type="ECO:0000256" key="8">
    <source>
        <dbReference type="ARBA" id="ARBA00022824"/>
    </source>
</evidence>
<dbReference type="GO" id="GO:0031418">
    <property type="term" value="F:L-ascorbic acid binding"/>
    <property type="evidence" value="ECO:0007669"/>
    <property type="project" value="UniProtKB-KW"/>
</dbReference>
<protein>
    <recommendedName>
        <fullName evidence="5">procollagen-proline 4-dioxygenase</fullName>
        <ecNumber evidence="5">1.14.11.2</ecNumber>
    </recommendedName>
</protein>
<sequence length="529" mass="61382">MKFQWLLSSLFTGVILCHVQDEFYSSIDQVAELISMERDFIQSLKEYIKEEETHLEQLKRTVDVMDEISGTFSEMPETRVSNPLNAYKLMKRMYTDWRAVEKLIKMDPSHDFLASLSLKCQHFPSKDDVDGAALGLVRLQETYRLDPQSIMDGKISGMGHTELLTPDESYYLATIAHEKQKYLYSFLWMQHALKELDEGKPAVITKKEILYFLIPFVFQVGDLPLAVEMTRQLIALDPSDQNALNYFKYYETVKESLRRWNETQSATANLDFFEGPNFLQGKEYYEALCRGEGIKMTPRRQSTLFCRYNNGKRNPRLIYAPIKEEDEWDHPPIVRYHNFLSEKEMETIKRLSRPKLKRAGVADRKTGGWFIAEYRVSKSAWLMEEDDPVVSRVNQRIADITGLDMQTAEHLQVANYGIGGHYEPHYDFPRMHVNDSNYKTNGNRIATFLNYMSDVEFGGATVFPDVGAAVQPIKGSAVFWYNLLQNGEDDYRTLHAACPVLTGNKWVSNKWIRERGQEFRRRCGLSEVD</sequence>
<feature type="chain" id="PRO_5004866880" description="procollagen-proline 4-dioxygenase" evidence="15">
    <location>
        <begin position="18"/>
        <end position="529"/>
    </location>
</feature>
<proteinExistence type="inferred from homology"/>
<dbReference type="Pfam" id="PF23558">
    <property type="entry name" value="TPR_P4H"/>
    <property type="match status" value="1"/>
</dbReference>
<evidence type="ECO:0000256" key="12">
    <source>
        <dbReference type="ARBA" id="ARBA00023004"/>
    </source>
</evidence>
<dbReference type="FunFam" id="2.60.120.620:FF:000001">
    <property type="entry name" value="Prolyl 4-hydroxylase subunit alpha 2"/>
    <property type="match status" value="1"/>
</dbReference>
<feature type="coiled-coil region" evidence="14">
    <location>
        <begin position="41"/>
        <end position="68"/>
    </location>
</feature>
<dbReference type="PANTHER" id="PTHR10869">
    <property type="entry name" value="PROLYL 4-HYDROXYLASE ALPHA SUBUNIT"/>
    <property type="match status" value="1"/>
</dbReference>
<evidence type="ECO:0000313" key="18">
    <source>
        <dbReference type="Proteomes" id="UP000018468"/>
    </source>
</evidence>
<dbReference type="RefSeq" id="XP_015205039.1">
    <property type="nucleotide sequence ID" value="XM_015349553.1"/>
</dbReference>
<dbReference type="AlphaFoldDB" id="W5MWH0"/>
<dbReference type="GO" id="GO:0005788">
    <property type="term" value="C:endoplasmic reticulum lumen"/>
    <property type="evidence" value="ECO:0007669"/>
    <property type="project" value="UniProtKB-SubCell"/>
</dbReference>
<dbReference type="Gene3D" id="2.60.120.620">
    <property type="entry name" value="q2cbj1_9rhob like domain"/>
    <property type="match status" value="1"/>
</dbReference>
<evidence type="ECO:0000256" key="7">
    <source>
        <dbReference type="ARBA" id="ARBA00022803"/>
    </source>
</evidence>
<comment type="function">
    <text evidence="2">Catalyzes the post-translational formation of 4-hydroxyproline in -Xaa-Pro-Gly- sequences in collagens and other proteins.</text>
</comment>
<keyword evidence="18" id="KW-1185">Reference proteome</keyword>
<dbReference type="EMBL" id="AHAT01021396">
    <property type="status" value="NOT_ANNOTATED_CDS"/>
    <property type="molecule type" value="Genomic_DNA"/>
</dbReference>
<name>W5MWH0_LEPOC</name>
<comment type="cofactor">
    <cofactor evidence="1">
        <name>L-ascorbate</name>
        <dbReference type="ChEBI" id="CHEBI:38290"/>
    </cofactor>
</comment>
<dbReference type="GO" id="GO:0004656">
    <property type="term" value="F:procollagen-proline 4-dioxygenase activity"/>
    <property type="evidence" value="ECO:0007669"/>
    <property type="project" value="UniProtKB-EC"/>
</dbReference>
<organism evidence="17 18">
    <name type="scientific">Lepisosteus oculatus</name>
    <name type="common">Spotted gar</name>
    <dbReference type="NCBI Taxonomy" id="7918"/>
    <lineage>
        <taxon>Eukaryota</taxon>
        <taxon>Metazoa</taxon>
        <taxon>Chordata</taxon>
        <taxon>Craniata</taxon>
        <taxon>Vertebrata</taxon>
        <taxon>Euteleostomi</taxon>
        <taxon>Actinopterygii</taxon>
        <taxon>Neopterygii</taxon>
        <taxon>Holostei</taxon>
        <taxon>Semionotiformes</taxon>
        <taxon>Lepisosteidae</taxon>
        <taxon>Lepisosteus</taxon>
    </lineage>
</organism>
<keyword evidence="11" id="KW-0560">Oxidoreductase</keyword>
<keyword evidence="6" id="KW-0479">Metal-binding</keyword>